<protein>
    <submittedName>
        <fullName evidence="16">Uncharacterized protein</fullName>
    </submittedName>
</protein>
<evidence type="ECO:0000256" key="12">
    <source>
        <dbReference type="SAM" id="MobiDB-lite"/>
    </source>
</evidence>
<evidence type="ECO:0000256" key="3">
    <source>
        <dbReference type="ARBA" id="ARBA00022438"/>
    </source>
</evidence>
<dbReference type="Gene3D" id="2.140.10.30">
    <property type="entry name" value="Dipeptidylpeptidase IV, N-terminal domain"/>
    <property type="match status" value="1"/>
</dbReference>
<keyword evidence="17" id="KW-1185">Reference proteome</keyword>
<dbReference type="InterPro" id="IPR002471">
    <property type="entry name" value="Pept_S9_AS"/>
</dbReference>
<dbReference type="Gene3D" id="3.40.50.1820">
    <property type="entry name" value="alpha/beta hydrolase"/>
    <property type="match status" value="1"/>
</dbReference>
<dbReference type="GO" id="GO:0031258">
    <property type="term" value="C:lamellipodium membrane"/>
    <property type="evidence" value="ECO:0007669"/>
    <property type="project" value="UniProtKB-SubCell"/>
</dbReference>
<evidence type="ECO:0000313" key="17">
    <source>
        <dbReference type="Proteomes" id="UP001195483"/>
    </source>
</evidence>
<evidence type="ECO:0000256" key="2">
    <source>
        <dbReference type="ARBA" id="ARBA00004485"/>
    </source>
</evidence>
<dbReference type="GO" id="GO:0008239">
    <property type="term" value="F:dipeptidyl-peptidase activity"/>
    <property type="evidence" value="ECO:0007669"/>
    <property type="project" value="TreeGrafter"/>
</dbReference>
<gene>
    <name evidence="16" type="ORF">CHS0354_040649</name>
</gene>
<evidence type="ECO:0000256" key="13">
    <source>
        <dbReference type="SAM" id="Phobius"/>
    </source>
</evidence>
<dbReference type="PROSITE" id="PS00708">
    <property type="entry name" value="PRO_ENDOPEP_SER"/>
    <property type="match status" value="1"/>
</dbReference>
<dbReference type="GO" id="GO:0006508">
    <property type="term" value="P:proteolysis"/>
    <property type="evidence" value="ECO:0007669"/>
    <property type="project" value="UniProtKB-KW"/>
</dbReference>
<dbReference type="PANTHER" id="PTHR11731">
    <property type="entry name" value="PROTEASE FAMILY S9B,C DIPEPTIDYL-PEPTIDASE IV-RELATED"/>
    <property type="match status" value="1"/>
</dbReference>
<comment type="subcellular location">
    <subcellularLocation>
        <location evidence="1">Cell projection</location>
        <location evidence="1">Invadopodium membrane</location>
        <topology evidence="1">Single-pass type II membrane protein</topology>
    </subcellularLocation>
    <subcellularLocation>
        <location evidence="2">Cell projection</location>
        <location evidence="2">Lamellipodium membrane</location>
        <topology evidence="2">Single-pass type II membrane protein</topology>
    </subcellularLocation>
</comment>
<evidence type="ECO:0000256" key="11">
    <source>
        <dbReference type="ARBA" id="ARBA00023180"/>
    </source>
</evidence>
<evidence type="ECO:0000256" key="8">
    <source>
        <dbReference type="ARBA" id="ARBA00022968"/>
    </source>
</evidence>
<dbReference type="GO" id="GO:0004177">
    <property type="term" value="F:aminopeptidase activity"/>
    <property type="evidence" value="ECO:0007669"/>
    <property type="project" value="UniProtKB-KW"/>
</dbReference>
<evidence type="ECO:0000256" key="7">
    <source>
        <dbReference type="ARBA" id="ARBA00022825"/>
    </source>
</evidence>
<evidence type="ECO:0000313" key="16">
    <source>
        <dbReference type="EMBL" id="KAK3607741.1"/>
    </source>
</evidence>
<dbReference type="Pfam" id="PF00930">
    <property type="entry name" value="DPPIV_N"/>
    <property type="match status" value="1"/>
</dbReference>
<keyword evidence="9 13" id="KW-1133">Transmembrane helix</keyword>
<sequence>MLNTEGESQSQTVAEENDQVKARTVFLPQTDQNQRLTFSSGRAEKVVGKKRYQALDMDDTNYLTKEDTKELVGNTSQQRNWRGIAIALLVIVLVCSLIVVAIILVTPRDTDKKIGEKFTFEDFLDQEYKTKYFHPIWLSGEEKFVYRNYEGSLIEHNCITNATAFIMDNSTFRELDAHNFKLSADKQYVLLSYDVHQIYRHSTIAKYKIYNVNTRMHEDLKGPEGLQFQYVGWGPKGHSLIFVQLNNLFYKKDIEDAPIQLTHDGVPDEIYNGIPDWVYEEEVLSSDNAVWWSPDGNSILYAMFNDTSVMKFEYVIYGDTHDPYVQSRRIAYPKAGTRNPTFTLRILNLNNMTTHNLEPPAEFKNRDYYFTTVVWQDNNHIFVSWLNREQNYSIHSLCGRENGACINNHRVLAEGGWVESNVRPLFTSDGRYYFIILPQRDGSSGHFKHIAKIESSQLRAEGRRQFLTNGMWDVMEIVGYDDELQIIYFIAIQSDDPRKRHLYSTSTNSNAENFKHPECLTCSYAEDCQYVSASFGVSGKFYVLGCEGPAIPIYILRSTDGGDLVVLEDNHLLKQKLANKAMPKADYFRIPISEHEQIWGKLLLPPVLKKEEVFAYPILMSVYGSPGTQMVTERFSLSWEHSLCSTHGIIIGFVDGRGSGGRGDNWLHANYKQFGTVEVDDTLAAGRFFSDLTYVNSSKKAIWGWSHGGFLTASVLGSGKNVFECGIAVAPVTDWRYYDSIYTERYMGTPHPGDNEDAYNASNISGKAIHFKSSRFLLIHGTGDDNVHFQNSAQLIRALTEADIYFRTQIYTDQQHSLNGGNTQKHLYETMEDFLLECFTGSSGKFEKSKASPENKQEPFEEEE</sequence>
<evidence type="ECO:0000256" key="4">
    <source>
        <dbReference type="ARBA" id="ARBA00022670"/>
    </source>
</evidence>
<dbReference type="InterPro" id="IPR001375">
    <property type="entry name" value="Peptidase_S9_cat"/>
</dbReference>
<name>A0AAE0WAS7_9BIVA</name>
<dbReference type="EMBL" id="JAEAOA010002341">
    <property type="protein sequence ID" value="KAK3607741.1"/>
    <property type="molecule type" value="Genomic_DNA"/>
</dbReference>
<keyword evidence="4" id="KW-0645">Protease</keyword>
<feature type="region of interest" description="Disordered" evidence="12">
    <location>
        <begin position="844"/>
        <end position="864"/>
    </location>
</feature>
<feature type="domain" description="Dipeptidylpeptidase IV N-terminal" evidence="15">
    <location>
        <begin position="183"/>
        <end position="552"/>
    </location>
</feature>
<dbReference type="InterPro" id="IPR029058">
    <property type="entry name" value="AB_hydrolase_fold"/>
</dbReference>
<proteinExistence type="predicted"/>
<keyword evidence="3" id="KW-0031">Aminopeptidase</keyword>
<feature type="compositionally biased region" description="Basic and acidic residues" evidence="12">
    <location>
        <begin position="845"/>
        <end position="864"/>
    </location>
</feature>
<dbReference type="InterPro" id="IPR050278">
    <property type="entry name" value="Serine_Prot_S9B/DPPIV"/>
</dbReference>
<accession>A0AAE0WAS7</accession>
<keyword evidence="11" id="KW-0325">Glycoprotein</keyword>
<dbReference type="SUPFAM" id="SSF82171">
    <property type="entry name" value="DPP6 N-terminal domain-like"/>
    <property type="match status" value="1"/>
</dbReference>
<reference evidence="16" key="2">
    <citation type="journal article" date="2021" name="Genome Biol. Evol.">
        <title>Developing a high-quality reference genome for a parasitic bivalve with doubly uniparental inheritance (Bivalvia: Unionida).</title>
        <authorList>
            <person name="Smith C.H."/>
        </authorList>
    </citation>
    <scope>NUCLEOTIDE SEQUENCE</scope>
    <source>
        <strain evidence="16">CHS0354</strain>
        <tissue evidence="16">Mantle</tissue>
    </source>
</reference>
<keyword evidence="8" id="KW-0735">Signal-anchor</keyword>
<dbReference type="Proteomes" id="UP001195483">
    <property type="component" value="Unassembled WGS sequence"/>
</dbReference>
<evidence type="ECO:0000259" key="15">
    <source>
        <dbReference type="Pfam" id="PF00930"/>
    </source>
</evidence>
<dbReference type="InterPro" id="IPR002469">
    <property type="entry name" value="Peptidase_S9B_N"/>
</dbReference>
<dbReference type="Pfam" id="PF00326">
    <property type="entry name" value="Peptidase_S9"/>
    <property type="match status" value="1"/>
</dbReference>
<keyword evidence="5 13" id="KW-0812">Transmembrane</keyword>
<dbReference type="GO" id="GO:0004252">
    <property type="term" value="F:serine-type endopeptidase activity"/>
    <property type="evidence" value="ECO:0007669"/>
    <property type="project" value="InterPro"/>
</dbReference>
<reference evidence="16" key="1">
    <citation type="journal article" date="2021" name="Genome Biol. Evol.">
        <title>A High-Quality Reference Genome for a Parasitic Bivalve with Doubly Uniparental Inheritance (Bivalvia: Unionida).</title>
        <authorList>
            <person name="Smith C.H."/>
        </authorList>
    </citation>
    <scope>NUCLEOTIDE SEQUENCE</scope>
    <source>
        <strain evidence="16">CHS0354</strain>
    </source>
</reference>
<evidence type="ECO:0000256" key="5">
    <source>
        <dbReference type="ARBA" id="ARBA00022692"/>
    </source>
</evidence>
<dbReference type="PANTHER" id="PTHR11731:SF200">
    <property type="entry name" value="DIPEPTIDYL PEPTIDASE 10, ISOFORM B"/>
    <property type="match status" value="1"/>
</dbReference>
<evidence type="ECO:0000256" key="6">
    <source>
        <dbReference type="ARBA" id="ARBA00022801"/>
    </source>
</evidence>
<organism evidence="16 17">
    <name type="scientific">Potamilus streckersoni</name>
    <dbReference type="NCBI Taxonomy" id="2493646"/>
    <lineage>
        <taxon>Eukaryota</taxon>
        <taxon>Metazoa</taxon>
        <taxon>Spiralia</taxon>
        <taxon>Lophotrochozoa</taxon>
        <taxon>Mollusca</taxon>
        <taxon>Bivalvia</taxon>
        <taxon>Autobranchia</taxon>
        <taxon>Heteroconchia</taxon>
        <taxon>Palaeoheterodonta</taxon>
        <taxon>Unionida</taxon>
        <taxon>Unionoidea</taxon>
        <taxon>Unionidae</taxon>
        <taxon>Ambleminae</taxon>
        <taxon>Lampsilini</taxon>
        <taxon>Potamilus</taxon>
    </lineage>
</organism>
<evidence type="ECO:0000256" key="9">
    <source>
        <dbReference type="ARBA" id="ARBA00022989"/>
    </source>
</evidence>
<dbReference type="AlphaFoldDB" id="A0AAE0WAS7"/>
<dbReference type="SUPFAM" id="SSF53474">
    <property type="entry name" value="alpha/beta-Hydrolases"/>
    <property type="match status" value="1"/>
</dbReference>
<feature type="domain" description="Peptidase S9 prolyl oligopeptidase catalytic" evidence="14">
    <location>
        <begin position="636"/>
        <end position="840"/>
    </location>
</feature>
<dbReference type="FunFam" id="3.40.50.1820:FF:000003">
    <property type="entry name" value="Dipeptidyl peptidase 4"/>
    <property type="match status" value="1"/>
</dbReference>
<feature type="transmembrane region" description="Helical" evidence="13">
    <location>
        <begin position="84"/>
        <end position="105"/>
    </location>
</feature>
<keyword evidence="10 13" id="KW-0472">Membrane</keyword>
<keyword evidence="6" id="KW-0378">Hydrolase</keyword>
<evidence type="ECO:0000256" key="1">
    <source>
        <dbReference type="ARBA" id="ARBA00004341"/>
    </source>
</evidence>
<keyword evidence="7" id="KW-0720">Serine protease</keyword>
<reference evidence="16" key="3">
    <citation type="submission" date="2023-05" db="EMBL/GenBank/DDBJ databases">
        <authorList>
            <person name="Smith C.H."/>
        </authorList>
    </citation>
    <scope>NUCLEOTIDE SEQUENCE</scope>
    <source>
        <strain evidence="16">CHS0354</strain>
        <tissue evidence="16">Mantle</tissue>
    </source>
</reference>
<evidence type="ECO:0000256" key="10">
    <source>
        <dbReference type="ARBA" id="ARBA00023136"/>
    </source>
</evidence>
<evidence type="ECO:0000259" key="14">
    <source>
        <dbReference type="Pfam" id="PF00326"/>
    </source>
</evidence>
<comment type="caution">
    <text evidence="16">The sequence shown here is derived from an EMBL/GenBank/DDBJ whole genome shotgun (WGS) entry which is preliminary data.</text>
</comment>